<keyword evidence="1" id="KW-0472">Membrane</keyword>
<evidence type="ECO:0000313" key="3">
    <source>
        <dbReference type="Proteomes" id="UP000265703"/>
    </source>
</evidence>
<protein>
    <submittedName>
        <fullName evidence="2">Uncharacterized protein</fullName>
    </submittedName>
</protein>
<dbReference type="Proteomes" id="UP000265703">
    <property type="component" value="Unassembled WGS sequence"/>
</dbReference>
<evidence type="ECO:0000256" key="1">
    <source>
        <dbReference type="SAM" id="Phobius"/>
    </source>
</evidence>
<evidence type="ECO:0000313" key="2">
    <source>
        <dbReference type="EMBL" id="RIA95192.1"/>
    </source>
</evidence>
<name>A0A397TBC1_9GLOM</name>
<dbReference type="AlphaFoldDB" id="A0A397TBC1"/>
<keyword evidence="1" id="KW-0812">Transmembrane</keyword>
<reference evidence="2 3" key="1">
    <citation type="submission" date="2018-06" db="EMBL/GenBank/DDBJ databases">
        <title>Comparative genomics reveals the genomic features of Rhizophagus irregularis, R. cerebriforme, R. diaphanum and Gigaspora rosea, and their symbiotic lifestyle signature.</title>
        <authorList>
            <person name="Morin E."/>
            <person name="San Clemente H."/>
            <person name="Chen E.C.H."/>
            <person name="De La Providencia I."/>
            <person name="Hainaut M."/>
            <person name="Kuo A."/>
            <person name="Kohler A."/>
            <person name="Murat C."/>
            <person name="Tang N."/>
            <person name="Roy S."/>
            <person name="Loubradou J."/>
            <person name="Henrissat B."/>
            <person name="Grigoriev I.V."/>
            <person name="Corradi N."/>
            <person name="Roux C."/>
            <person name="Martin F.M."/>
        </authorList>
    </citation>
    <scope>NUCLEOTIDE SEQUENCE [LARGE SCALE GENOMIC DNA]</scope>
    <source>
        <strain evidence="2 3">DAOM 227022</strain>
    </source>
</reference>
<dbReference type="EMBL" id="QKYT01000066">
    <property type="protein sequence ID" value="RIA95192.1"/>
    <property type="molecule type" value="Genomic_DNA"/>
</dbReference>
<sequence>MLICSIFIGYRNPVLRSSVTQLIILLSLFLFLIRYNLIIVILIIISFRFIKLFFLTKKLAVFLLTLNTLILRILNIRIS</sequence>
<gene>
    <name evidence="2" type="ORF">C1645_758137</name>
</gene>
<feature type="transmembrane region" description="Helical" evidence="1">
    <location>
        <begin position="22"/>
        <end position="47"/>
    </location>
</feature>
<keyword evidence="1" id="KW-1133">Transmembrane helix</keyword>
<feature type="transmembrane region" description="Helical" evidence="1">
    <location>
        <begin position="59"/>
        <end position="78"/>
    </location>
</feature>
<comment type="caution">
    <text evidence="2">The sequence shown here is derived from an EMBL/GenBank/DDBJ whole genome shotgun (WGS) entry which is preliminary data.</text>
</comment>
<organism evidence="2 3">
    <name type="scientific">Glomus cerebriforme</name>
    <dbReference type="NCBI Taxonomy" id="658196"/>
    <lineage>
        <taxon>Eukaryota</taxon>
        <taxon>Fungi</taxon>
        <taxon>Fungi incertae sedis</taxon>
        <taxon>Mucoromycota</taxon>
        <taxon>Glomeromycotina</taxon>
        <taxon>Glomeromycetes</taxon>
        <taxon>Glomerales</taxon>
        <taxon>Glomeraceae</taxon>
        <taxon>Glomus</taxon>
    </lineage>
</organism>
<accession>A0A397TBC1</accession>
<keyword evidence="3" id="KW-1185">Reference proteome</keyword>
<proteinExistence type="predicted"/>